<keyword evidence="7" id="KW-0067">ATP-binding</keyword>
<protein>
    <recommendedName>
        <fullName evidence="13">ABC transporter domain-containing protein</fullName>
    </recommendedName>
</protein>
<evidence type="ECO:0000313" key="14">
    <source>
        <dbReference type="EMBL" id="CAA7409291.1"/>
    </source>
</evidence>
<evidence type="ECO:0000256" key="9">
    <source>
        <dbReference type="ARBA" id="ARBA00023136"/>
    </source>
</evidence>
<dbReference type="GO" id="GO:0016887">
    <property type="term" value="F:ATP hydrolysis activity"/>
    <property type="evidence" value="ECO:0007669"/>
    <property type="project" value="InterPro"/>
</dbReference>
<comment type="subcellular location">
    <subcellularLocation>
        <location evidence="1">Membrane</location>
        <topology evidence="1">Multi-pass membrane protein</topology>
    </subcellularLocation>
</comment>
<dbReference type="GO" id="GO:0140359">
    <property type="term" value="F:ABC-type transporter activity"/>
    <property type="evidence" value="ECO:0007669"/>
    <property type="project" value="InterPro"/>
</dbReference>
<dbReference type="PROSITE" id="PS50893">
    <property type="entry name" value="ABC_TRANSPORTER_2"/>
    <property type="match status" value="2"/>
</dbReference>
<dbReference type="Gene3D" id="3.40.50.300">
    <property type="entry name" value="P-loop containing nucleotide triphosphate hydrolases"/>
    <property type="match status" value="2"/>
</dbReference>
<keyword evidence="5" id="KW-0677">Repeat</keyword>
<keyword evidence="8 12" id="KW-1133">Transmembrane helix</keyword>
<keyword evidence="6" id="KW-0547">Nucleotide-binding</keyword>
<feature type="transmembrane region" description="Helical" evidence="12">
    <location>
        <begin position="522"/>
        <end position="543"/>
    </location>
</feature>
<evidence type="ECO:0000256" key="10">
    <source>
        <dbReference type="SAM" id="Coils"/>
    </source>
</evidence>
<dbReference type="InterPro" id="IPR013581">
    <property type="entry name" value="PDR_assoc"/>
</dbReference>
<dbReference type="Pfam" id="PF00005">
    <property type="entry name" value="ABC_tran"/>
    <property type="match status" value="2"/>
</dbReference>
<dbReference type="Pfam" id="PF08370">
    <property type="entry name" value="PDR_assoc"/>
    <property type="match status" value="1"/>
</dbReference>
<evidence type="ECO:0000256" key="4">
    <source>
        <dbReference type="ARBA" id="ARBA00022692"/>
    </source>
</evidence>
<keyword evidence="4 12" id="KW-0812">Transmembrane</keyword>
<dbReference type="OrthoDB" id="66620at2759"/>
<proteinExistence type="inferred from homology"/>
<feature type="coiled-coil region" evidence="10">
    <location>
        <begin position="88"/>
        <end position="115"/>
    </location>
</feature>
<dbReference type="InterPro" id="IPR003593">
    <property type="entry name" value="AAA+_ATPase"/>
</dbReference>
<feature type="transmembrane region" description="Helical" evidence="12">
    <location>
        <begin position="1276"/>
        <end position="1296"/>
    </location>
</feature>
<evidence type="ECO:0000256" key="8">
    <source>
        <dbReference type="ARBA" id="ARBA00022989"/>
    </source>
</evidence>
<accession>A0A7I8LGY8</accession>
<dbReference type="SUPFAM" id="SSF52540">
    <property type="entry name" value="P-loop containing nucleoside triphosphate hydrolases"/>
    <property type="match status" value="2"/>
</dbReference>
<dbReference type="InterPro" id="IPR017871">
    <property type="entry name" value="ABC_transporter-like_CS"/>
</dbReference>
<feature type="region of interest" description="Disordered" evidence="11">
    <location>
        <begin position="1"/>
        <end position="24"/>
    </location>
</feature>
<evidence type="ECO:0000256" key="2">
    <source>
        <dbReference type="ARBA" id="ARBA00006012"/>
    </source>
</evidence>
<feature type="transmembrane region" description="Helical" evidence="12">
    <location>
        <begin position="1361"/>
        <end position="1379"/>
    </location>
</feature>
<feature type="transmembrane region" description="Helical" evidence="12">
    <location>
        <begin position="642"/>
        <end position="660"/>
    </location>
</feature>
<feature type="transmembrane region" description="Helical" evidence="12">
    <location>
        <begin position="563"/>
        <end position="583"/>
    </location>
</feature>
<name>A0A7I8LGY8_SPIIN</name>
<sequence>MALPELSRSAGSSRTSMGRRRSGSFRELWTDPSDVFHSRGNEEDDEATLRLAALWKLAGSRREVEQYLSGCNAVDVASFSSQEGKIFMDSAREIIEDNERLLRRLRERIDRVGIEMPKIEIRFENLSVEADAYVGKRALPTLLNSAINAIEGIVGLVGLSLSKKAVNKILTGVSGILKPSRMVLLLGPPGSGKTTLLLALAGKLDKSLRVDGGISYCGHALTEFIPQRTSAYIGQHDLHLGEMTVRETLGFSGRCLGVGSNHEMLLEMSRLEREAGINPDPEIETFMKGTMSRENGQSVATDHILKMLGLDACADVLVGDEMRRGISGGQKKRVTVGEMLVGPARALFMDEISNGLDASTAFQIVKFLRQIVHTLDVTMVISLLQPAPETFDLFDDIILLSEGKIVYQGPREKVLDFFEFIGFKCPERKGIPEFLQEVTSRNDQEQYWTLKERTYRYISVNEFVEAFNSFHIGMQMKGDLEVAYDRSKTHPAALAKDKYGNPSWELFKVCFTREWLLMKKNAVLYIFKTGQLIFLAALGTSVFPRTQMHRESIADGGKYLGALFYGLVCVMFNGMAEIIMTVVRLPVHYKQRDLLFYPSWAFGLPLVLLKVPISLLESAIWVSITYYGMGFAPPAGRFFRQILAFFWTHQVAMALFRFIGAAGRSMVAANSVGVFGLLIMFALSGFVISKDDLDAWWIWGYWTSPMMYGQNALAINEFLDSSWGKAKFLSQAYIDATTVGMAVLKSRGILVDGYWYWISIGALILLTVFYNLGFVACVTYLDAVEESRAIVIDDDEETKLQGLSPPQCVERTGGIAPGGTSANGTRANGDSTRGIVLPFKPLSLSFNHVNYYVDMPAEMKGQGTEETYLQLLCDVSGAFRPGILTALVGVSGAGKTTLMDVLAGRKTGGYIEGDVSISGYPKNQATFARVTGYCEQNDIHSPNVTVYESLVYSAWLRLPPDVKPETKKTFVEEVMALIELDQLRDALVGLPGVNGLSTEQRKRFTVAVELVANPSIIFMDEPTSGLDARSAAIVMRTVRNTVNTGRTVVCTIHQPSIDIFESFDELILMKLGGQVIYAGPLGQGSRSLIEYFEAIPGVPKIKEGQNPATWMLQISVPSVEAHLNLDFADIYSRSSLYQKNQHIIEELSTPAPGSQDLYFPTKYAQSFVTQCTACFWKQYWSYWKNPSYNAVRFFTTVVMALIFGTLFWNKGQQTNTQQDVLNLMGAVYCFAFFLGFTIGATVQPVVAIERTVFYRERAGGMYSAFAYAFAQVGIEVIYIAGQALVYCLICYSMIGFSWQVDKFLWFIFLVFMCFLYFGAQGMMSIAITPAYPVGGIVMLLFFNFWNIFSGFLIYRPMLPKWWTWCYWTSPVAWTIYGLIVSQFGDSEEMLQIPGQPSMTVKAFLKEVPGYERSFLGYVAVAHIGFVTFFSLVFAFGIKFINFQRR</sequence>
<dbReference type="FunFam" id="3.40.50.300:FF:000179">
    <property type="entry name" value="ABC transporter G family member 34"/>
    <property type="match status" value="1"/>
</dbReference>
<evidence type="ECO:0000256" key="1">
    <source>
        <dbReference type="ARBA" id="ARBA00004141"/>
    </source>
</evidence>
<feature type="transmembrane region" description="Helical" evidence="12">
    <location>
        <begin position="1303"/>
        <end position="1327"/>
    </location>
</feature>
<dbReference type="Proteomes" id="UP000663760">
    <property type="component" value="Chromosome 16"/>
</dbReference>
<feature type="domain" description="ABC transporter" evidence="13">
    <location>
        <begin position="844"/>
        <end position="1097"/>
    </location>
</feature>
<dbReference type="Pfam" id="PF19055">
    <property type="entry name" value="ABC2_membrane_7"/>
    <property type="match status" value="1"/>
</dbReference>
<evidence type="ECO:0000256" key="7">
    <source>
        <dbReference type="ARBA" id="ARBA00022840"/>
    </source>
</evidence>
<reference evidence="14" key="1">
    <citation type="submission" date="2020-02" db="EMBL/GenBank/DDBJ databases">
        <authorList>
            <person name="Scholz U."/>
            <person name="Mascher M."/>
            <person name="Fiebig A."/>
        </authorList>
    </citation>
    <scope>NUCLEOTIDE SEQUENCE</scope>
</reference>
<feature type="transmembrane region" description="Helical" evidence="12">
    <location>
        <begin position="595"/>
        <end position="622"/>
    </location>
</feature>
<gene>
    <name evidence="14" type="ORF">SI8410_16019969</name>
</gene>
<evidence type="ECO:0000256" key="12">
    <source>
        <dbReference type="SAM" id="Phobius"/>
    </source>
</evidence>
<dbReference type="InterPro" id="IPR029481">
    <property type="entry name" value="ABC_trans_N"/>
</dbReference>
<dbReference type="GO" id="GO:0005524">
    <property type="term" value="F:ATP binding"/>
    <property type="evidence" value="ECO:0007669"/>
    <property type="project" value="UniProtKB-KW"/>
</dbReference>
<evidence type="ECO:0000256" key="5">
    <source>
        <dbReference type="ARBA" id="ARBA00022737"/>
    </source>
</evidence>
<evidence type="ECO:0000313" key="15">
    <source>
        <dbReference type="Proteomes" id="UP000663760"/>
    </source>
</evidence>
<keyword evidence="9 12" id="KW-0472">Membrane</keyword>
<organism evidence="14 15">
    <name type="scientific">Spirodela intermedia</name>
    <name type="common">Intermediate duckweed</name>
    <dbReference type="NCBI Taxonomy" id="51605"/>
    <lineage>
        <taxon>Eukaryota</taxon>
        <taxon>Viridiplantae</taxon>
        <taxon>Streptophyta</taxon>
        <taxon>Embryophyta</taxon>
        <taxon>Tracheophyta</taxon>
        <taxon>Spermatophyta</taxon>
        <taxon>Magnoliopsida</taxon>
        <taxon>Liliopsida</taxon>
        <taxon>Araceae</taxon>
        <taxon>Lemnoideae</taxon>
        <taxon>Spirodela</taxon>
    </lineage>
</organism>
<feature type="transmembrane region" description="Helical" evidence="12">
    <location>
        <begin position="1414"/>
        <end position="1437"/>
    </location>
</feature>
<evidence type="ECO:0000256" key="11">
    <source>
        <dbReference type="SAM" id="MobiDB-lite"/>
    </source>
</evidence>
<dbReference type="InterPro" id="IPR003439">
    <property type="entry name" value="ABC_transporter-like_ATP-bd"/>
</dbReference>
<keyword evidence="3" id="KW-0813">Transport</keyword>
<dbReference type="EMBL" id="LR746279">
    <property type="protein sequence ID" value="CAA7409291.1"/>
    <property type="molecule type" value="Genomic_DNA"/>
</dbReference>
<feature type="transmembrane region" description="Helical" evidence="12">
    <location>
        <begin position="754"/>
        <end position="781"/>
    </location>
</feature>
<comment type="similarity">
    <text evidence="2">Belongs to the ABC transporter superfamily. ABCG family. PDR (TC 3.A.1.205) subfamily.</text>
</comment>
<dbReference type="InterPro" id="IPR043926">
    <property type="entry name" value="ABCG_dom"/>
</dbReference>
<dbReference type="PANTHER" id="PTHR48040:SF60">
    <property type="entry name" value="ABC TRANSPORTER DOMAIN-CONTAINING PROTEIN"/>
    <property type="match status" value="1"/>
</dbReference>
<feature type="transmembrane region" description="Helical" evidence="12">
    <location>
        <begin position="667"/>
        <end position="688"/>
    </location>
</feature>
<dbReference type="Pfam" id="PF01061">
    <property type="entry name" value="ABC2_membrane"/>
    <property type="match status" value="2"/>
</dbReference>
<dbReference type="GO" id="GO:0016020">
    <property type="term" value="C:membrane"/>
    <property type="evidence" value="ECO:0007669"/>
    <property type="project" value="UniProtKB-SubCell"/>
</dbReference>
<dbReference type="SMART" id="SM00382">
    <property type="entry name" value="AAA"/>
    <property type="match status" value="2"/>
</dbReference>
<feature type="transmembrane region" description="Helical" evidence="12">
    <location>
        <begin position="1220"/>
        <end position="1240"/>
    </location>
</feature>
<feature type="transmembrane region" description="Helical" evidence="12">
    <location>
        <begin position="1333"/>
        <end position="1354"/>
    </location>
</feature>
<feature type="domain" description="ABC transporter" evidence="13">
    <location>
        <begin position="154"/>
        <end position="427"/>
    </location>
</feature>
<keyword evidence="15" id="KW-1185">Reference proteome</keyword>
<dbReference type="InterPro" id="IPR034003">
    <property type="entry name" value="ABCG_PDR_2"/>
</dbReference>
<dbReference type="PROSITE" id="PS00211">
    <property type="entry name" value="ABC_TRANSPORTER_1"/>
    <property type="match status" value="1"/>
</dbReference>
<evidence type="ECO:0000256" key="6">
    <source>
        <dbReference type="ARBA" id="ARBA00022741"/>
    </source>
</evidence>
<dbReference type="PANTHER" id="PTHR48040">
    <property type="entry name" value="PLEIOTROPIC DRUG RESISTANCE PROTEIN 1-LIKE ISOFORM X1"/>
    <property type="match status" value="1"/>
</dbReference>
<evidence type="ECO:0000259" key="13">
    <source>
        <dbReference type="PROSITE" id="PS50893"/>
    </source>
</evidence>
<dbReference type="CDD" id="cd03232">
    <property type="entry name" value="ABCG_PDR_domain2"/>
    <property type="match status" value="1"/>
</dbReference>
<evidence type="ECO:0000256" key="3">
    <source>
        <dbReference type="ARBA" id="ARBA00022448"/>
    </source>
</evidence>
<dbReference type="Pfam" id="PF14510">
    <property type="entry name" value="ABC_trans_N"/>
    <property type="match status" value="1"/>
</dbReference>
<feature type="compositionally biased region" description="Low complexity" evidence="11">
    <location>
        <begin position="7"/>
        <end position="16"/>
    </location>
</feature>
<dbReference type="InterPro" id="IPR027417">
    <property type="entry name" value="P-loop_NTPase"/>
</dbReference>
<dbReference type="InterPro" id="IPR034001">
    <property type="entry name" value="ABCG_PDR_1"/>
</dbReference>
<dbReference type="InterPro" id="IPR013525">
    <property type="entry name" value="ABC2_TM"/>
</dbReference>
<keyword evidence="10" id="KW-0175">Coiled coil</keyword>
<feature type="transmembrane region" description="Helical" evidence="12">
    <location>
        <begin position="1190"/>
        <end position="1208"/>
    </location>
</feature>
<dbReference type="FunFam" id="3.40.50.300:FF:000059">
    <property type="entry name" value="ABC transporter G family member 40"/>
    <property type="match status" value="1"/>
</dbReference>
<dbReference type="CDD" id="cd03233">
    <property type="entry name" value="ABCG_PDR_domain1"/>
    <property type="match status" value="1"/>
</dbReference>